<dbReference type="SUPFAM" id="SSF57850">
    <property type="entry name" value="RING/U-box"/>
    <property type="match status" value="1"/>
</dbReference>
<reference evidence="12" key="1">
    <citation type="submission" date="2021-02" db="EMBL/GenBank/DDBJ databases">
        <title>First Annotated Genome of the Yellow-green Alga Tribonema minus.</title>
        <authorList>
            <person name="Mahan K.M."/>
        </authorList>
    </citation>
    <scope>NUCLEOTIDE SEQUENCE</scope>
    <source>
        <strain evidence="12">UTEX B ZZ1240</strain>
    </source>
</reference>
<evidence type="ECO:0000259" key="10">
    <source>
        <dbReference type="PROSITE" id="PS50089"/>
    </source>
</evidence>
<dbReference type="AlphaFoldDB" id="A0A835YKN6"/>
<dbReference type="InterPro" id="IPR034261">
    <property type="entry name" value="CNOT4_RRM"/>
</dbReference>
<dbReference type="Gene3D" id="3.30.70.330">
    <property type="match status" value="1"/>
</dbReference>
<proteinExistence type="predicted"/>
<dbReference type="GO" id="GO:0008270">
    <property type="term" value="F:zinc ion binding"/>
    <property type="evidence" value="ECO:0007669"/>
    <property type="project" value="UniProtKB-KW"/>
</dbReference>
<keyword evidence="13" id="KW-1185">Reference proteome</keyword>
<evidence type="ECO:0000313" key="12">
    <source>
        <dbReference type="EMBL" id="KAG5177256.1"/>
    </source>
</evidence>
<keyword evidence="2" id="KW-0479">Metal-binding</keyword>
<dbReference type="OrthoDB" id="1923159at2759"/>
<evidence type="ECO:0000256" key="8">
    <source>
        <dbReference type="PROSITE-ProRule" id="PRU00175"/>
    </source>
</evidence>
<dbReference type="InterPro" id="IPR039515">
    <property type="entry name" value="NOT4_mRING-HC-C4C4"/>
</dbReference>
<protein>
    <submittedName>
        <fullName evidence="12">RING/Ubox like zinc-binding domain-containing protein</fullName>
    </submittedName>
</protein>
<keyword evidence="7" id="KW-0539">Nucleus</keyword>
<name>A0A835YKN6_9STRA</name>
<dbReference type="Proteomes" id="UP000664859">
    <property type="component" value="Unassembled WGS sequence"/>
</dbReference>
<keyword evidence="3 8" id="KW-0863">Zinc-finger</keyword>
<dbReference type="PROSITE" id="PS50102">
    <property type="entry name" value="RRM"/>
    <property type="match status" value="1"/>
</dbReference>
<dbReference type="GO" id="GO:0005634">
    <property type="term" value="C:nucleus"/>
    <property type="evidence" value="ECO:0007669"/>
    <property type="project" value="UniProtKB-SubCell"/>
</dbReference>
<evidence type="ECO:0000256" key="3">
    <source>
        <dbReference type="ARBA" id="ARBA00022771"/>
    </source>
</evidence>
<dbReference type="InterPro" id="IPR003954">
    <property type="entry name" value="RRM_euk-type"/>
</dbReference>
<dbReference type="GO" id="GO:0004842">
    <property type="term" value="F:ubiquitin-protein transferase activity"/>
    <property type="evidence" value="ECO:0007669"/>
    <property type="project" value="InterPro"/>
</dbReference>
<accession>A0A835YKN6</accession>
<evidence type="ECO:0000256" key="2">
    <source>
        <dbReference type="ARBA" id="ARBA00022723"/>
    </source>
</evidence>
<dbReference type="Pfam" id="PF14570">
    <property type="entry name" value="zf-RING_4"/>
    <property type="match status" value="1"/>
</dbReference>
<dbReference type="InterPro" id="IPR039780">
    <property type="entry name" value="Mot2"/>
</dbReference>
<evidence type="ECO:0000256" key="9">
    <source>
        <dbReference type="PROSITE-ProRule" id="PRU00176"/>
    </source>
</evidence>
<dbReference type="CDD" id="cd12438">
    <property type="entry name" value="RRM_CNOT4"/>
    <property type="match status" value="1"/>
</dbReference>
<dbReference type="Gene3D" id="3.30.40.10">
    <property type="entry name" value="Zinc/RING finger domain, C3HC4 (zinc finger)"/>
    <property type="match status" value="1"/>
</dbReference>
<evidence type="ECO:0000313" key="13">
    <source>
        <dbReference type="Proteomes" id="UP000664859"/>
    </source>
</evidence>
<dbReference type="GO" id="GO:0003723">
    <property type="term" value="F:RNA binding"/>
    <property type="evidence" value="ECO:0007669"/>
    <property type="project" value="UniProtKB-UniRule"/>
</dbReference>
<feature type="domain" description="RRM" evidence="11">
    <location>
        <begin position="100"/>
        <end position="186"/>
    </location>
</feature>
<feature type="domain" description="RING-type" evidence="10">
    <location>
        <begin position="14"/>
        <end position="57"/>
    </location>
</feature>
<dbReference type="InterPro" id="IPR012677">
    <property type="entry name" value="Nucleotide-bd_a/b_plait_sf"/>
</dbReference>
<dbReference type="PANTHER" id="PTHR12603">
    <property type="entry name" value="CCR4-NOT TRANSCRIPTION COMPLEX RELATED"/>
    <property type="match status" value="1"/>
</dbReference>
<dbReference type="InterPro" id="IPR000504">
    <property type="entry name" value="RRM_dom"/>
</dbReference>
<evidence type="ECO:0000256" key="4">
    <source>
        <dbReference type="ARBA" id="ARBA00022833"/>
    </source>
</evidence>
<dbReference type="InterPro" id="IPR013083">
    <property type="entry name" value="Znf_RING/FYVE/PHD"/>
</dbReference>
<dbReference type="InterPro" id="IPR035979">
    <property type="entry name" value="RBD_domain_sf"/>
</dbReference>
<keyword evidence="5 9" id="KW-0694">RNA-binding</keyword>
<gene>
    <name evidence="12" type="ORF">JKP88DRAFT_170336</name>
</gene>
<evidence type="ECO:0000259" key="11">
    <source>
        <dbReference type="PROSITE" id="PS50102"/>
    </source>
</evidence>
<evidence type="ECO:0000256" key="7">
    <source>
        <dbReference type="ARBA" id="ARBA00023242"/>
    </source>
</evidence>
<keyword evidence="4" id="KW-0862">Zinc</keyword>
<dbReference type="GO" id="GO:0016567">
    <property type="term" value="P:protein ubiquitination"/>
    <property type="evidence" value="ECO:0007669"/>
    <property type="project" value="TreeGrafter"/>
</dbReference>
<dbReference type="SMART" id="SM00361">
    <property type="entry name" value="RRM_1"/>
    <property type="match status" value="1"/>
</dbReference>
<dbReference type="PROSITE" id="PS50089">
    <property type="entry name" value="ZF_RING_2"/>
    <property type="match status" value="1"/>
</dbReference>
<dbReference type="FunFam" id="3.30.40.10:FF:000006">
    <property type="entry name" value="CCR4-NOT transcription complex subunit 4"/>
    <property type="match status" value="1"/>
</dbReference>
<comment type="caution">
    <text evidence="12">The sequence shown here is derived from an EMBL/GenBank/DDBJ whole genome shotgun (WGS) entry which is preliminary data.</text>
</comment>
<dbReference type="InterPro" id="IPR001841">
    <property type="entry name" value="Znf_RING"/>
</dbReference>
<sequence length="215" mass="24386">MSFDSDNDSEDDVCPLCCEELDLSDKNFLPCQCGYRVCIWCWHTIKDHMNGLCPACRNPYSDDPHAFAAVDRDDVIKSEKRKRRLARQHALLHLPLVQRNLVYVVGLPPVAASEEYIRRPEWFGQFGKINKVVANLNQGLPPGDARHGSASAYISFVHREDARACIHSVDGFVLEGRTVKANFGTTKYCNSFLRHLPCNNNECMYLHELGDEEVS</sequence>
<dbReference type="GO" id="GO:0030014">
    <property type="term" value="C:CCR4-NOT complex"/>
    <property type="evidence" value="ECO:0007669"/>
    <property type="project" value="InterPro"/>
</dbReference>
<dbReference type="SUPFAM" id="SSF54928">
    <property type="entry name" value="RNA-binding domain, RBD"/>
    <property type="match status" value="1"/>
</dbReference>
<dbReference type="EMBL" id="JAFCMP010000527">
    <property type="protein sequence ID" value="KAG5177256.1"/>
    <property type="molecule type" value="Genomic_DNA"/>
</dbReference>
<keyword evidence="6" id="KW-0175">Coiled coil</keyword>
<organism evidence="12 13">
    <name type="scientific">Tribonema minus</name>
    <dbReference type="NCBI Taxonomy" id="303371"/>
    <lineage>
        <taxon>Eukaryota</taxon>
        <taxon>Sar</taxon>
        <taxon>Stramenopiles</taxon>
        <taxon>Ochrophyta</taxon>
        <taxon>PX clade</taxon>
        <taxon>Xanthophyceae</taxon>
        <taxon>Tribonematales</taxon>
        <taxon>Tribonemataceae</taxon>
        <taxon>Tribonema</taxon>
    </lineage>
</organism>
<comment type="subcellular location">
    <subcellularLocation>
        <location evidence="1">Nucleus</location>
    </subcellularLocation>
</comment>
<evidence type="ECO:0000256" key="6">
    <source>
        <dbReference type="ARBA" id="ARBA00023054"/>
    </source>
</evidence>
<dbReference type="CDD" id="cd16618">
    <property type="entry name" value="mRING-HC-C4C4_CNOT4"/>
    <property type="match status" value="1"/>
</dbReference>
<evidence type="ECO:0000256" key="1">
    <source>
        <dbReference type="ARBA" id="ARBA00004123"/>
    </source>
</evidence>
<dbReference type="PANTHER" id="PTHR12603:SF0">
    <property type="entry name" value="CCR4-NOT TRANSCRIPTION COMPLEX SUBUNIT 4"/>
    <property type="match status" value="1"/>
</dbReference>
<evidence type="ECO:0000256" key="5">
    <source>
        <dbReference type="ARBA" id="ARBA00022884"/>
    </source>
</evidence>